<dbReference type="RefSeq" id="WP_243741471.1">
    <property type="nucleotide sequence ID" value="NZ_BAABHR010000065.1"/>
</dbReference>
<dbReference type="InterPro" id="IPR011701">
    <property type="entry name" value="MFS"/>
</dbReference>
<evidence type="ECO:0000313" key="9">
    <source>
        <dbReference type="Proteomes" id="UP000295705"/>
    </source>
</evidence>
<keyword evidence="5 6" id="KW-0472">Membrane</keyword>
<feature type="transmembrane region" description="Helical" evidence="6">
    <location>
        <begin position="53"/>
        <end position="73"/>
    </location>
</feature>
<gene>
    <name evidence="8" type="ORF">EV188_101992</name>
</gene>
<feature type="transmembrane region" description="Helical" evidence="6">
    <location>
        <begin position="411"/>
        <end position="430"/>
    </location>
</feature>
<name>A0A4R6VT98_9PSEU</name>
<feature type="transmembrane region" description="Helical" evidence="6">
    <location>
        <begin position="110"/>
        <end position="130"/>
    </location>
</feature>
<feature type="transmembrane region" description="Helical" evidence="6">
    <location>
        <begin position="272"/>
        <end position="296"/>
    </location>
</feature>
<evidence type="ECO:0000256" key="3">
    <source>
        <dbReference type="ARBA" id="ARBA00022692"/>
    </source>
</evidence>
<feature type="domain" description="Major facilitator superfamily (MFS) profile" evidence="7">
    <location>
        <begin position="19"/>
        <end position="469"/>
    </location>
</feature>
<organism evidence="8 9">
    <name type="scientific">Actinomycetospora succinea</name>
    <dbReference type="NCBI Taxonomy" id="663603"/>
    <lineage>
        <taxon>Bacteria</taxon>
        <taxon>Bacillati</taxon>
        <taxon>Actinomycetota</taxon>
        <taxon>Actinomycetes</taxon>
        <taxon>Pseudonocardiales</taxon>
        <taxon>Pseudonocardiaceae</taxon>
        <taxon>Actinomycetospora</taxon>
    </lineage>
</organism>
<feature type="transmembrane region" description="Helical" evidence="6">
    <location>
        <begin position="85"/>
        <end position="104"/>
    </location>
</feature>
<dbReference type="PANTHER" id="PTHR42718">
    <property type="entry name" value="MAJOR FACILITATOR SUPERFAMILY MULTIDRUG TRANSPORTER MFSC"/>
    <property type="match status" value="1"/>
</dbReference>
<dbReference type="CDD" id="cd17504">
    <property type="entry name" value="MFS_MMR_MDR_like"/>
    <property type="match status" value="1"/>
</dbReference>
<feature type="transmembrane region" description="Helical" evidence="6">
    <location>
        <begin position="170"/>
        <end position="191"/>
    </location>
</feature>
<sequence length="605" mass="60716">MAHADEPEQTGTRPSPALVVTVLSSVGLVASLCMTLVVPLVPQLPQLLSTTTATASWVITATLLAGAVATPIAGRLGDMIGKRRVLVATLGLLVAGSVLCAVTDDLVPVLIGRSLQGVAVSAVPLGISLMRDTLPPARLGSGIALMSATLGIGGGLGLPLAAVIVEIADWHALFWVAGGLGLAGLLLVALVIPESSTRSGGRFDAGGAIGLSIGLIGLLLAVSKGGEWGWGSAATLSSAGVAVVALVAWGFYELRVRDPLVDLRLNVRRAVLLPNLISIPVGVAMFTGMVVFPQLLSAPVASGHGLGLTLLVAGLTLAPNGIVMMLMSPVTARISARWGPRASLRIGLVIIGVAYAAGTMLLSEAWQISLVIAVIGAGVALAYGSLPALIMRAVPTTRTAAANGLNTLMRSIGTSTASAVAAVVLGASTVRVEGSLVPSLGAIQTTLLIAAGCALLALVVSLAVPNLPEPSEHVEQIEPIGPAESPHDGAPLLRGRVLHDHGGPAAGARVTLVGNDGRQLAVTPVDPDGAFAADPGPDRPVLLIAGLAGARPTAVHVAPGQDTLEHPLVLARAADPLAAVTRPGPELTEISSAECTSAGCTPRGL</sequence>
<evidence type="ECO:0000256" key="1">
    <source>
        <dbReference type="ARBA" id="ARBA00004651"/>
    </source>
</evidence>
<dbReference type="Gene3D" id="1.20.1720.10">
    <property type="entry name" value="Multidrug resistance protein D"/>
    <property type="match status" value="1"/>
</dbReference>
<dbReference type="PROSITE" id="PS50850">
    <property type="entry name" value="MFS"/>
    <property type="match status" value="1"/>
</dbReference>
<dbReference type="SUPFAM" id="SSF103473">
    <property type="entry name" value="MFS general substrate transporter"/>
    <property type="match status" value="2"/>
</dbReference>
<comment type="subcellular location">
    <subcellularLocation>
        <location evidence="1">Cell membrane</location>
        <topology evidence="1">Multi-pass membrane protein</topology>
    </subcellularLocation>
</comment>
<dbReference type="Pfam" id="PF07690">
    <property type="entry name" value="MFS_1"/>
    <property type="match status" value="1"/>
</dbReference>
<feature type="transmembrane region" description="Helical" evidence="6">
    <location>
        <begin position="442"/>
        <end position="464"/>
    </location>
</feature>
<dbReference type="InterPro" id="IPR020846">
    <property type="entry name" value="MFS_dom"/>
</dbReference>
<keyword evidence="2" id="KW-0813">Transport</keyword>
<proteinExistence type="predicted"/>
<dbReference type="AlphaFoldDB" id="A0A4R6VT98"/>
<evidence type="ECO:0000256" key="5">
    <source>
        <dbReference type="ARBA" id="ARBA00023136"/>
    </source>
</evidence>
<feature type="transmembrane region" description="Helical" evidence="6">
    <location>
        <begin position="142"/>
        <end position="164"/>
    </location>
</feature>
<keyword evidence="9" id="KW-1185">Reference proteome</keyword>
<evidence type="ECO:0000256" key="2">
    <source>
        <dbReference type="ARBA" id="ARBA00022448"/>
    </source>
</evidence>
<feature type="transmembrane region" description="Helical" evidence="6">
    <location>
        <begin position="228"/>
        <end position="252"/>
    </location>
</feature>
<feature type="transmembrane region" description="Helical" evidence="6">
    <location>
        <begin position="308"/>
        <end position="330"/>
    </location>
</feature>
<comment type="caution">
    <text evidence="8">The sequence shown here is derived from an EMBL/GenBank/DDBJ whole genome shotgun (WGS) entry which is preliminary data.</text>
</comment>
<keyword evidence="3 6" id="KW-0812">Transmembrane</keyword>
<evidence type="ECO:0000313" key="8">
    <source>
        <dbReference type="EMBL" id="TDQ65740.1"/>
    </source>
</evidence>
<feature type="transmembrane region" description="Helical" evidence="6">
    <location>
        <begin position="342"/>
        <end position="362"/>
    </location>
</feature>
<feature type="transmembrane region" description="Helical" evidence="6">
    <location>
        <begin position="17"/>
        <end position="41"/>
    </location>
</feature>
<dbReference type="EMBL" id="SNYO01000001">
    <property type="protein sequence ID" value="TDQ65740.1"/>
    <property type="molecule type" value="Genomic_DNA"/>
</dbReference>
<evidence type="ECO:0000256" key="6">
    <source>
        <dbReference type="SAM" id="Phobius"/>
    </source>
</evidence>
<dbReference type="InterPro" id="IPR036259">
    <property type="entry name" value="MFS_trans_sf"/>
</dbReference>
<keyword evidence="4 6" id="KW-1133">Transmembrane helix</keyword>
<dbReference type="Gene3D" id="1.20.1250.20">
    <property type="entry name" value="MFS general substrate transporter like domains"/>
    <property type="match status" value="1"/>
</dbReference>
<evidence type="ECO:0000256" key="4">
    <source>
        <dbReference type="ARBA" id="ARBA00022989"/>
    </source>
</evidence>
<feature type="transmembrane region" description="Helical" evidence="6">
    <location>
        <begin position="368"/>
        <end position="390"/>
    </location>
</feature>
<accession>A0A4R6VT98</accession>
<dbReference type="PANTHER" id="PTHR42718:SF9">
    <property type="entry name" value="MAJOR FACILITATOR SUPERFAMILY MULTIDRUG TRANSPORTER MFSC"/>
    <property type="match status" value="1"/>
</dbReference>
<dbReference type="Proteomes" id="UP000295705">
    <property type="component" value="Unassembled WGS sequence"/>
</dbReference>
<dbReference type="GO" id="GO:0005886">
    <property type="term" value="C:plasma membrane"/>
    <property type="evidence" value="ECO:0007669"/>
    <property type="project" value="UniProtKB-SubCell"/>
</dbReference>
<protein>
    <submittedName>
        <fullName evidence="8">MFS transporter</fullName>
    </submittedName>
</protein>
<feature type="transmembrane region" description="Helical" evidence="6">
    <location>
        <begin position="203"/>
        <end position="222"/>
    </location>
</feature>
<reference evidence="8 9" key="1">
    <citation type="submission" date="2019-03" db="EMBL/GenBank/DDBJ databases">
        <title>Genomic Encyclopedia of Type Strains, Phase IV (KMG-IV): sequencing the most valuable type-strain genomes for metagenomic binning, comparative biology and taxonomic classification.</title>
        <authorList>
            <person name="Goeker M."/>
        </authorList>
    </citation>
    <scope>NUCLEOTIDE SEQUENCE [LARGE SCALE GENOMIC DNA]</scope>
    <source>
        <strain evidence="8 9">DSM 45775</strain>
    </source>
</reference>
<dbReference type="GO" id="GO:0022857">
    <property type="term" value="F:transmembrane transporter activity"/>
    <property type="evidence" value="ECO:0007669"/>
    <property type="project" value="InterPro"/>
</dbReference>
<evidence type="ECO:0000259" key="7">
    <source>
        <dbReference type="PROSITE" id="PS50850"/>
    </source>
</evidence>